<sequence>MMIDNQTLDYCDFSLQSAKFSQLGNAAQASTQSASSSLSVLELKNNCSIASSDATTGGSPFAPAPTDPKLGFGGLTISVSDWRCKHTLGASVSHVIDESHRDKVLIRVRRETFNHLASWLEDATQHANANMTIMLIGDKCDLAHRRAVSTEEGIGTVMVASIVNPNRCREENACCLIRSTLTSAQKSVIGFPYSTKSADVALILISKLGGFRLYVMRDLTGKSTTPPPPATAPVTGDTMEAIDQNGPASSTILAITKDVLHLEGFRLFLIELQMTDWLGTSEDQERLKGNERLHHAKSIIDLFYQKQIVKEGQVICYVEQLGGDLSIESDVGGEVIKILRDDGEPVGYGDGLIAILPSFPGFKKLQ</sequence>
<accession>A0ACB9DZC4</accession>
<protein>
    <submittedName>
        <fullName evidence="1">Uncharacterized protein</fullName>
    </submittedName>
</protein>
<evidence type="ECO:0000313" key="2">
    <source>
        <dbReference type="Proteomes" id="UP001055811"/>
    </source>
</evidence>
<dbReference type="Proteomes" id="UP001055811">
    <property type="component" value="Linkage Group LG04"/>
</dbReference>
<evidence type="ECO:0000313" key="1">
    <source>
        <dbReference type="EMBL" id="KAI3751999.1"/>
    </source>
</evidence>
<reference evidence="1 2" key="2">
    <citation type="journal article" date="2022" name="Mol. Ecol. Resour.">
        <title>The genomes of chicory, endive, great burdock and yacon provide insights into Asteraceae paleo-polyploidization history and plant inulin production.</title>
        <authorList>
            <person name="Fan W."/>
            <person name="Wang S."/>
            <person name="Wang H."/>
            <person name="Wang A."/>
            <person name="Jiang F."/>
            <person name="Liu H."/>
            <person name="Zhao H."/>
            <person name="Xu D."/>
            <person name="Zhang Y."/>
        </authorList>
    </citation>
    <scope>NUCLEOTIDE SEQUENCE [LARGE SCALE GENOMIC DNA]</scope>
    <source>
        <strain evidence="2">cv. Punajuju</strain>
        <tissue evidence="1">Leaves</tissue>
    </source>
</reference>
<comment type="caution">
    <text evidence="1">The sequence shown here is derived from an EMBL/GenBank/DDBJ whole genome shotgun (WGS) entry which is preliminary data.</text>
</comment>
<name>A0ACB9DZC4_CICIN</name>
<reference evidence="2" key="1">
    <citation type="journal article" date="2022" name="Mol. Ecol. Resour.">
        <title>The genomes of chicory, endive, great burdock and yacon provide insights into Asteraceae palaeo-polyploidization history and plant inulin production.</title>
        <authorList>
            <person name="Fan W."/>
            <person name="Wang S."/>
            <person name="Wang H."/>
            <person name="Wang A."/>
            <person name="Jiang F."/>
            <person name="Liu H."/>
            <person name="Zhao H."/>
            <person name="Xu D."/>
            <person name="Zhang Y."/>
        </authorList>
    </citation>
    <scope>NUCLEOTIDE SEQUENCE [LARGE SCALE GENOMIC DNA]</scope>
    <source>
        <strain evidence="2">cv. Punajuju</strain>
    </source>
</reference>
<dbReference type="EMBL" id="CM042012">
    <property type="protein sequence ID" value="KAI3751999.1"/>
    <property type="molecule type" value="Genomic_DNA"/>
</dbReference>
<organism evidence="1 2">
    <name type="scientific">Cichorium intybus</name>
    <name type="common">Chicory</name>
    <dbReference type="NCBI Taxonomy" id="13427"/>
    <lineage>
        <taxon>Eukaryota</taxon>
        <taxon>Viridiplantae</taxon>
        <taxon>Streptophyta</taxon>
        <taxon>Embryophyta</taxon>
        <taxon>Tracheophyta</taxon>
        <taxon>Spermatophyta</taxon>
        <taxon>Magnoliopsida</taxon>
        <taxon>eudicotyledons</taxon>
        <taxon>Gunneridae</taxon>
        <taxon>Pentapetalae</taxon>
        <taxon>asterids</taxon>
        <taxon>campanulids</taxon>
        <taxon>Asterales</taxon>
        <taxon>Asteraceae</taxon>
        <taxon>Cichorioideae</taxon>
        <taxon>Cichorieae</taxon>
        <taxon>Cichoriinae</taxon>
        <taxon>Cichorium</taxon>
    </lineage>
</organism>
<proteinExistence type="predicted"/>
<gene>
    <name evidence="1" type="ORF">L2E82_23098</name>
</gene>
<keyword evidence="2" id="KW-1185">Reference proteome</keyword>